<reference evidence="2" key="1">
    <citation type="journal article" date="2020" name="Stud. Mycol.">
        <title>101 Dothideomycetes genomes: a test case for predicting lifestyles and emergence of pathogens.</title>
        <authorList>
            <person name="Haridas S."/>
            <person name="Albert R."/>
            <person name="Binder M."/>
            <person name="Bloem J."/>
            <person name="Labutti K."/>
            <person name="Salamov A."/>
            <person name="Andreopoulos B."/>
            <person name="Baker S."/>
            <person name="Barry K."/>
            <person name="Bills G."/>
            <person name="Bluhm B."/>
            <person name="Cannon C."/>
            <person name="Castanera R."/>
            <person name="Culley D."/>
            <person name="Daum C."/>
            <person name="Ezra D."/>
            <person name="Gonzalez J."/>
            <person name="Henrissat B."/>
            <person name="Kuo A."/>
            <person name="Liang C."/>
            <person name="Lipzen A."/>
            <person name="Lutzoni F."/>
            <person name="Magnuson J."/>
            <person name="Mondo S."/>
            <person name="Nolan M."/>
            <person name="Ohm R."/>
            <person name="Pangilinan J."/>
            <person name="Park H.-J."/>
            <person name="Ramirez L."/>
            <person name="Alfaro M."/>
            <person name="Sun H."/>
            <person name="Tritt A."/>
            <person name="Yoshinaga Y."/>
            <person name="Zwiers L.-H."/>
            <person name="Turgeon B."/>
            <person name="Goodwin S."/>
            <person name="Spatafora J."/>
            <person name="Crous P."/>
            <person name="Grigoriev I."/>
        </authorList>
    </citation>
    <scope>NUCLEOTIDE SEQUENCE</scope>
    <source>
        <strain evidence="2">CBS 269.34</strain>
    </source>
</reference>
<evidence type="ECO:0000256" key="1">
    <source>
        <dbReference type="SAM" id="MobiDB-lite"/>
    </source>
</evidence>
<feature type="compositionally biased region" description="Acidic residues" evidence="1">
    <location>
        <begin position="100"/>
        <end position="115"/>
    </location>
</feature>
<gene>
    <name evidence="2" type="ORF">BU16DRAFT_528885</name>
</gene>
<keyword evidence="3" id="KW-1185">Reference proteome</keyword>
<accession>A0A6A6QNQ0</accession>
<evidence type="ECO:0000313" key="3">
    <source>
        <dbReference type="Proteomes" id="UP000799750"/>
    </source>
</evidence>
<dbReference type="EMBL" id="MU004192">
    <property type="protein sequence ID" value="KAF2493620.1"/>
    <property type="molecule type" value="Genomic_DNA"/>
</dbReference>
<organism evidence="2 3">
    <name type="scientific">Lophium mytilinum</name>
    <dbReference type="NCBI Taxonomy" id="390894"/>
    <lineage>
        <taxon>Eukaryota</taxon>
        <taxon>Fungi</taxon>
        <taxon>Dikarya</taxon>
        <taxon>Ascomycota</taxon>
        <taxon>Pezizomycotina</taxon>
        <taxon>Dothideomycetes</taxon>
        <taxon>Pleosporomycetidae</taxon>
        <taxon>Mytilinidiales</taxon>
        <taxon>Mytilinidiaceae</taxon>
        <taxon>Lophium</taxon>
    </lineage>
</organism>
<proteinExistence type="predicted"/>
<sequence>MSLRETTTLAHTAQCKLHMAINRPDRKDRDWRFVLGHAVVLDNLMLRLVEIEEGIEKGDHSSDVKFKGAGGVKSAHHKPSPLAAEKRARRSPPPQRIDESSSEDEAVEEDDDDDGLGLMRFPSGSARPPQEPALVPSDDDSSSSDEDLDDLLQPVFNDPDQEVLKKVTGEKGNEEMAQLYNDVSGCPCHGKRDDAPVVKNFWELPLEGNVEMGGKRMGVVEVAA</sequence>
<protein>
    <submittedName>
        <fullName evidence="2">Uncharacterized protein</fullName>
    </submittedName>
</protein>
<dbReference type="AlphaFoldDB" id="A0A6A6QNQ0"/>
<name>A0A6A6QNQ0_9PEZI</name>
<dbReference type="OrthoDB" id="3938221at2759"/>
<feature type="region of interest" description="Disordered" evidence="1">
    <location>
        <begin position="59"/>
        <end position="157"/>
    </location>
</feature>
<evidence type="ECO:0000313" key="2">
    <source>
        <dbReference type="EMBL" id="KAF2493620.1"/>
    </source>
</evidence>
<feature type="compositionally biased region" description="Acidic residues" evidence="1">
    <location>
        <begin position="137"/>
        <end position="150"/>
    </location>
</feature>
<dbReference type="Proteomes" id="UP000799750">
    <property type="component" value="Unassembled WGS sequence"/>
</dbReference>